<dbReference type="InterPro" id="IPR008217">
    <property type="entry name" value="Ccc1_fam"/>
</dbReference>
<evidence type="ECO:0000256" key="2">
    <source>
        <dbReference type="ARBA" id="ARBA00022692"/>
    </source>
</evidence>
<evidence type="ECO:0000256" key="5">
    <source>
        <dbReference type="SAM" id="Phobius"/>
    </source>
</evidence>
<organism evidence="6 7">
    <name type="scientific">Corynebacterium meitnerae</name>
    <dbReference type="NCBI Taxonomy" id="2913498"/>
    <lineage>
        <taxon>Bacteria</taxon>
        <taxon>Bacillati</taxon>
        <taxon>Actinomycetota</taxon>
        <taxon>Actinomycetes</taxon>
        <taxon>Mycobacteriales</taxon>
        <taxon>Corynebacteriaceae</taxon>
        <taxon>Corynebacterium</taxon>
    </lineage>
</organism>
<evidence type="ECO:0000256" key="1">
    <source>
        <dbReference type="ARBA" id="ARBA00004127"/>
    </source>
</evidence>
<accession>A0A9X3RJF4</accession>
<protein>
    <submittedName>
        <fullName evidence="6">VIT family protein</fullName>
    </submittedName>
</protein>
<keyword evidence="3 5" id="KW-1133">Transmembrane helix</keyword>
<name>A0A9X3RJF4_9CORY</name>
<dbReference type="AlphaFoldDB" id="A0A9X3RJF4"/>
<dbReference type="CDD" id="cd02432">
    <property type="entry name" value="Nodulin-21_like_1"/>
    <property type="match status" value="1"/>
</dbReference>
<reference evidence="6" key="1">
    <citation type="submission" date="2022-02" db="EMBL/GenBank/DDBJ databases">
        <title>Corynebacterium sp. from urogenital microbiome.</title>
        <authorList>
            <person name="Cappelli E.A."/>
            <person name="Ribeiro T.G."/>
            <person name="Peixe L."/>
        </authorList>
    </citation>
    <scope>NUCLEOTIDE SEQUENCE</scope>
    <source>
        <strain evidence="6">C8Ua_172</strain>
    </source>
</reference>
<evidence type="ECO:0000256" key="3">
    <source>
        <dbReference type="ARBA" id="ARBA00022989"/>
    </source>
</evidence>
<keyword evidence="2 5" id="KW-0812">Transmembrane</keyword>
<dbReference type="Proteomes" id="UP001146468">
    <property type="component" value="Unassembled WGS sequence"/>
</dbReference>
<sequence length="252" mass="25841">MSEKESQSPSSASSVLPEHYPEVEVETHGMGEKLNRLRAAVLGANDGIVSTAAVVVGVAGATNSLREIATAGVAALVGGAVSMALGEYVSVSSQRDAEEAAIETERGLHDVDPEAELNHLVQAYKNSGLSEETAIAVARERTRIDPLGAHLEIHYGIDQEDLVNPWSAATASFISFFLGALLPLVAVLLAPEMARVVVTVVVTLIALAITGAISAKLGGAKPAKAVVRLVVGGGLALAVTYLVGTLLGTGMA</sequence>
<evidence type="ECO:0000313" key="7">
    <source>
        <dbReference type="Proteomes" id="UP001146468"/>
    </source>
</evidence>
<feature type="transmembrane region" description="Helical" evidence="5">
    <location>
        <begin position="168"/>
        <end position="190"/>
    </location>
</feature>
<dbReference type="GO" id="GO:0030026">
    <property type="term" value="P:intracellular manganese ion homeostasis"/>
    <property type="evidence" value="ECO:0007669"/>
    <property type="project" value="InterPro"/>
</dbReference>
<dbReference type="GO" id="GO:0005384">
    <property type="term" value="F:manganese ion transmembrane transporter activity"/>
    <property type="evidence" value="ECO:0007669"/>
    <property type="project" value="InterPro"/>
</dbReference>
<feature type="transmembrane region" description="Helical" evidence="5">
    <location>
        <begin position="39"/>
        <end position="62"/>
    </location>
</feature>
<dbReference type="GO" id="GO:0012505">
    <property type="term" value="C:endomembrane system"/>
    <property type="evidence" value="ECO:0007669"/>
    <property type="project" value="UniProtKB-SubCell"/>
</dbReference>
<comment type="subcellular location">
    <subcellularLocation>
        <location evidence="1">Endomembrane system</location>
        <topology evidence="1">Multi-pass membrane protein</topology>
    </subcellularLocation>
</comment>
<evidence type="ECO:0000313" key="6">
    <source>
        <dbReference type="EMBL" id="MCZ9293945.1"/>
    </source>
</evidence>
<feature type="transmembrane region" description="Helical" evidence="5">
    <location>
        <begin position="68"/>
        <end position="86"/>
    </location>
</feature>
<dbReference type="Pfam" id="PF01988">
    <property type="entry name" value="VIT1"/>
    <property type="match status" value="1"/>
</dbReference>
<keyword evidence="7" id="KW-1185">Reference proteome</keyword>
<evidence type="ECO:0000256" key="4">
    <source>
        <dbReference type="ARBA" id="ARBA00023136"/>
    </source>
</evidence>
<keyword evidence="4 5" id="KW-0472">Membrane</keyword>
<dbReference type="PANTHER" id="PTHR31851">
    <property type="entry name" value="FE(2+)/MN(2+) TRANSPORTER PCL1"/>
    <property type="match status" value="1"/>
</dbReference>
<feature type="transmembrane region" description="Helical" evidence="5">
    <location>
        <begin position="196"/>
        <end position="213"/>
    </location>
</feature>
<dbReference type="EMBL" id="JAKMUS010000006">
    <property type="protein sequence ID" value="MCZ9293945.1"/>
    <property type="molecule type" value="Genomic_DNA"/>
</dbReference>
<gene>
    <name evidence="6" type="ORF">L8U60_05530</name>
</gene>
<proteinExistence type="predicted"/>
<dbReference type="RefSeq" id="WP_269965372.1">
    <property type="nucleotide sequence ID" value="NZ_JAKMUS010000006.1"/>
</dbReference>
<comment type="caution">
    <text evidence="6">The sequence shown here is derived from an EMBL/GenBank/DDBJ whole genome shotgun (WGS) entry which is preliminary data.</text>
</comment>
<feature type="transmembrane region" description="Helical" evidence="5">
    <location>
        <begin position="225"/>
        <end position="247"/>
    </location>
</feature>